<dbReference type="AlphaFoldDB" id="A0AA36HX63"/>
<feature type="region of interest" description="Disordered" evidence="1">
    <location>
        <begin position="291"/>
        <end position="325"/>
    </location>
</feature>
<dbReference type="EMBL" id="CAUJNA010000437">
    <property type="protein sequence ID" value="CAJ1377006.1"/>
    <property type="molecule type" value="Genomic_DNA"/>
</dbReference>
<protein>
    <submittedName>
        <fullName evidence="2">Uncharacterized protein</fullName>
    </submittedName>
</protein>
<evidence type="ECO:0000313" key="3">
    <source>
        <dbReference type="Proteomes" id="UP001178507"/>
    </source>
</evidence>
<accession>A0AA36HX63</accession>
<gene>
    <name evidence="2" type="ORF">EVOR1521_LOCUS5923</name>
</gene>
<organism evidence="2 3">
    <name type="scientific">Effrenium voratum</name>
    <dbReference type="NCBI Taxonomy" id="2562239"/>
    <lineage>
        <taxon>Eukaryota</taxon>
        <taxon>Sar</taxon>
        <taxon>Alveolata</taxon>
        <taxon>Dinophyceae</taxon>
        <taxon>Suessiales</taxon>
        <taxon>Symbiodiniaceae</taxon>
        <taxon>Effrenium</taxon>
    </lineage>
</organism>
<feature type="compositionally biased region" description="Basic and acidic residues" evidence="1">
    <location>
        <begin position="296"/>
        <end position="309"/>
    </location>
</feature>
<comment type="caution">
    <text evidence="2">The sequence shown here is derived from an EMBL/GenBank/DDBJ whole genome shotgun (WGS) entry which is preliminary data.</text>
</comment>
<sequence length="388" mass="44899">MKECRRRVLFAYATLEGEGDSPEKEAADLDRKQKRFALKLVNCLHGEAWKTVEPLVLEPAKLKKVDGYKEIFAALQQIEKEGIIRKTEAFDHFFEHAVRRRGEPIDQYLRKKLQAWQDLCDLDETSAMSEDLLSYFLLKGCHLSCEDRRSILLANKNAYERKGIEQSLRVSFHNLHEREKTSWRPEARRQPGQFPRRGYAVQDEDVAEPEEAFYGEYDEYGEENGEHEGEDWEEEAMQVQEEDHYEEKSNCGASQDGDVGEAYAVMNKNRSSYQEARRKLRDVQKSCGFYKASGGGDERRQLIEREKSKSRARVSPPTLEDLDEDEAELVWTEAYCMMVHTTEDDDEKGGMDQDAGCTELDDRRKKPDTYKEILCAHRALRVKAVSAA</sequence>
<keyword evidence="3" id="KW-1185">Reference proteome</keyword>
<name>A0AA36HX63_9DINO</name>
<dbReference type="Proteomes" id="UP001178507">
    <property type="component" value="Unassembled WGS sequence"/>
</dbReference>
<evidence type="ECO:0000256" key="1">
    <source>
        <dbReference type="SAM" id="MobiDB-lite"/>
    </source>
</evidence>
<proteinExistence type="predicted"/>
<reference evidence="2" key="1">
    <citation type="submission" date="2023-08" db="EMBL/GenBank/DDBJ databases">
        <authorList>
            <person name="Chen Y."/>
            <person name="Shah S."/>
            <person name="Dougan E. K."/>
            <person name="Thang M."/>
            <person name="Chan C."/>
        </authorList>
    </citation>
    <scope>NUCLEOTIDE SEQUENCE</scope>
</reference>
<evidence type="ECO:0000313" key="2">
    <source>
        <dbReference type="EMBL" id="CAJ1377006.1"/>
    </source>
</evidence>